<evidence type="ECO:0000313" key="3">
    <source>
        <dbReference type="Proteomes" id="UP000215224"/>
    </source>
</evidence>
<evidence type="ECO:0008006" key="4">
    <source>
        <dbReference type="Google" id="ProtNLM"/>
    </source>
</evidence>
<gene>
    <name evidence="2" type="ORF">BC6307_05295</name>
</gene>
<keyword evidence="3" id="KW-1185">Reference proteome</keyword>
<evidence type="ECO:0000256" key="1">
    <source>
        <dbReference type="SAM" id="Phobius"/>
    </source>
</evidence>
<reference evidence="2 3" key="1">
    <citation type="submission" date="2016-12" db="EMBL/GenBank/DDBJ databases">
        <title>The whole genome sequencing and assembly of Bacillus cohnii DSM 6307T strain.</title>
        <authorList>
            <person name="Lee Y.-J."/>
            <person name="Yi H."/>
            <person name="Bahn Y.-S."/>
            <person name="Kim J.F."/>
            <person name="Lee D.-W."/>
        </authorList>
    </citation>
    <scope>NUCLEOTIDE SEQUENCE [LARGE SCALE GENOMIC DNA]</scope>
    <source>
        <strain evidence="2 3">DSM 6307</strain>
    </source>
</reference>
<dbReference type="KEGG" id="bcoh:BC6307_05295"/>
<feature type="transmembrane region" description="Helical" evidence="1">
    <location>
        <begin position="47"/>
        <end position="64"/>
    </location>
</feature>
<dbReference type="EMBL" id="CP018866">
    <property type="protein sequence ID" value="AST90739.1"/>
    <property type="molecule type" value="Genomic_DNA"/>
</dbReference>
<dbReference type="AlphaFoldDB" id="A0A223KMQ8"/>
<evidence type="ECO:0000313" key="2">
    <source>
        <dbReference type="EMBL" id="AST90739.1"/>
    </source>
</evidence>
<keyword evidence="1" id="KW-0812">Transmembrane</keyword>
<protein>
    <recommendedName>
        <fullName evidence="4">DUF962 domain-containing protein</fullName>
    </recommendedName>
</protein>
<keyword evidence="1" id="KW-1133">Transmembrane helix</keyword>
<name>A0A223KMQ8_9BACI</name>
<feature type="transmembrane region" description="Helical" evidence="1">
    <location>
        <begin position="23"/>
        <end position="40"/>
    </location>
</feature>
<proteinExistence type="predicted"/>
<dbReference type="Pfam" id="PF06127">
    <property type="entry name" value="Mpo1-like"/>
    <property type="match status" value="1"/>
</dbReference>
<sequence>MRERIRKDLIHYQRVHENKWNQILHYFAFLFAFWGWIFLFIDIKITIFLAILHYLISWIGHFYFEGNKPAAFKYPHIGFYAGFLWFFLKSIELATKRRVLPTY</sequence>
<dbReference type="InterPro" id="IPR009305">
    <property type="entry name" value="Mpo1-like"/>
</dbReference>
<dbReference type="RefSeq" id="WP_066412095.1">
    <property type="nucleotide sequence ID" value="NZ_CP018866.1"/>
</dbReference>
<dbReference type="Proteomes" id="UP000215224">
    <property type="component" value="Chromosome"/>
</dbReference>
<keyword evidence="1" id="KW-0472">Membrane</keyword>
<organism evidence="2 3">
    <name type="scientific">Sutcliffiella cohnii</name>
    <dbReference type="NCBI Taxonomy" id="33932"/>
    <lineage>
        <taxon>Bacteria</taxon>
        <taxon>Bacillati</taxon>
        <taxon>Bacillota</taxon>
        <taxon>Bacilli</taxon>
        <taxon>Bacillales</taxon>
        <taxon>Bacillaceae</taxon>
        <taxon>Sutcliffiella</taxon>
    </lineage>
</organism>
<accession>A0A223KMQ8</accession>